<dbReference type="CDD" id="cd12635">
    <property type="entry name" value="RRM2_CELF3_4_5_6"/>
    <property type="match status" value="1"/>
</dbReference>
<evidence type="ECO:0000256" key="2">
    <source>
        <dbReference type="ARBA" id="ARBA00022884"/>
    </source>
</evidence>
<gene>
    <name evidence="5" type="primary">Celf5</name>
    <name evidence="5" type="ORF">IBISTR_R03056</name>
</gene>
<evidence type="ECO:0000313" key="6">
    <source>
        <dbReference type="Proteomes" id="UP000587655"/>
    </source>
</evidence>
<dbReference type="FunFam" id="3.30.70.330:FF:000069">
    <property type="entry name" value="CUGBP Elav-like family member 5 isoform X1"/>
    <property type="match status" value="1"/>
</dbReference>
<dbReference type="SUPFAM" id="SSF54928">
    <property type="entry name" value="RNA-binding domain, RBD"/>
    <property type="match status" value="2"/>
</dbReference>
<dbReference type="GO" id="GO:0003723">
    <property type="term" value="F:RNA binding"/>
    <property type="evidence" value="ECO:0007669"/>
    <property type="project" value="UniProtKB-UniRule"/>
</dbReference>
<dbReference type="SMART" id="SM00360">
    <property type="entry name" value="RRM"/>
    <property type="match status" value="2"/>
</dbReference>
<feature type="non-terminal residue" evidence="5">
    <location>
        <position position="444"/>
    </location>
</feature>
<name>A0A7K7U2G9_9CHAR</name>
<comment type="caution">
    <text evidence="5">The sequence shown here is derived from an EMBL/GenBank/DDBJ whole genome shotgun (WGS) entry which is preliminary data.</text>
</comment>
<dbReference type="Proteomes" id="UP000587655">
    <property type="component" value="Unassembled WGS sequence"/>
</dbReference>
<sequence length="444" mass="47629">AVSTAGCAFLTYCARDSAIKAQTALHEQKTLPGMARPIQVKPADSESRGGRDRKLFVGMLNKQQSEDDVLRLFEPFGVIDECTVLRGPDGNSKGCAFVKFSSHTEAQAAIHALHGSQTMPGASSSLVVKFADTDKERTLRRMQQMVGQLGIFTPSLTLPFSPYSAYAQALMQQQTTVLSAAHGSYLSPGVAFSPCHIQQIGAVSLNGLPAAPIAPASGLHSPPLLGTAAVPGLVAPMSNGFTGVVPFPNGHPTLETVYTNGLVPYSAPCLPGTETHLALVGDVGRETQRTRVIPFALLLIMFFSAAQGPSVAETLHPAFTGVQQYAAVYPTTTITPIAQSIPQPPPILQQQQREGPEGCNLFIYHLPQEFGDNELMQMFLPFGNIISSKVFMDRATNQSKCFGFVSFDNPSSAQTAIQAMNGFQIGMKRLKVQLKRPKDANHPY</sequence>
<feature type="non-terminal residue" evidence="5">
    <location>
        <position position="1"/>
    </location>
</feature>
<evidence type="ECO:0000259" key="4">
    <source>
        <dbReference type="PROSITE" id="PS50102"/>
    </source>
</evidence>
<dbReference type="InterPro" id="IPR000504">
    <property type="entry name" value="RRM_dom"/>
</dbReference>
<keyword evidence="6" id="KW-1185">Reference proteome</keyword>
<keyword evidence="1" id="KW-0677">Repeat</keyword>
<feature type="domain" description="RRM" evidence="4">
    <location>
        <begin position="53"/>
        <end position="133"/>
    </location>
</feature>
<dbReference type="FunFam" id="3.30.70.330:FF:000007">
    <property type="entry name" value="CUGBP Elav-like family member 4 isoform 3"/>
    <property type="match status" value="1"/>
</dbReference>
<dbReference type="PANTHER" id="PTHR24012">
    <property type="entry name" value="RNA BINDING PROTEIN"/>
    <property type="match status" value="1"/>
</dbReference>
<dbReference type="Pfam" id="PF00076">
    <property type="entry name" value="RRM_1"/>
    <property type="match status" value="2"/>
</dbReference>
<dbReference type="CDD" id="cd12639">
    <property type="entry name" value="RRM3_CELF3_4_5_6"/>
    <property type="match status" value="1"/>
</dbReference>
<accession>A0A7K7U2G9</accession>
<dbReference type="FunFam" id="3.30.70.330:FF:001010">
    <property type="entry name" value="CUGBP Elav-like family member 5"/>
    <property type="match status" value="1"/>
</dbReference>
<reference evidence="5 6" key="1">
    <citation type="submission" date="2019-09" db="EMBL/GenBank/DDBJ databases">
        <title>Bird 10,000 Genomes (B10K) Project - Family phase.</title>
        <authorList>
            <person name="Zhang G."/>
        </authorList>
    </citation>
    <scope>NUCLEOTIDE SEQUENCE [LARGE SCALE GENOMIC DNA]</scope>
    <source>
        <strain evidence="5">B10K-DU-030-25</strain>
    </source>
</reference>
<dbReference type="InterPro" id="IPR035979">
    <property type="entry name" value="RBD_domain_sf"/>
</dbReference>
<organism evidence="5 6">
    <name type="scientific">Ibidorhyncha struthersii</name>
    <dbReference type="NCBI Taxonomy" id="425643"/>
    <lineage>
        <taxon>Eukaryota</taxon>
        <taxon>Metazoa</taxon>
        <taxon>Chordata</taxon>
        <taxon>Craniata</taxon>
        <taxon>Vertebrata</taxon>
        <taxon>Euteleostomi</taxon>
        <taxon>Archelosauria</taxon>
        <taxon>Archosauria</taxon>
        <taxon>Dinosauria</taxon>
        <taxon>Saurischia</taxon>
        <taxon>Theropoda</taxon>
        <taxon>Coelurosauria</taxon>
        <taxon>Aves</taxon>
        <taxon>Neognathae</taxon>
        <taxon>Neoaves</taxon>
        <taxon>Charadriiformes</taxon>
        <taxon>Charadriidae</taxon>
        <taxon>Ibidorhyncha</taxon>
    </lineage>
</organism>
<keyword evidence="2 3" id="KW-0694">RNA-binding</keyword>
<evidence type="ECO:0000256" key="1">
    <source>
        <dbReference type="ARBA" id="ARBA00022737"/>
    </source>
</evidence>
<dbReference type="EMBL" id="VZSZ01005696">
    <property type="protein sequence ID" value="NXA23305.1"/>
    <property type="molecule type" value="Genomic_DNA"/>
</dbReference>
<dbReference type="AlphaFoldDB" id="A0A7K7U2G9"/>
<evidence type="ECO:0000313" key="5">
    <source>
        <dbReference type="EMBL" id="NXA23305.1"/>
    </source>
</evidence>
<dbReference type="PROSITE" id="PS50102">
    <property type="entry name" value="RRM"/>
    <property type="match status" value="2"/>
</dbReference>
<feature type="domain" description="RRM" evidence="4">
    <location>
        <begin position="359"/>
        <end position="437"/>
    </location>
</feature>
<dbReference type="InterPro" id="IPR012677">
    <property type="entry name" value="Nucleotide-bd_a/b_plait_sf"/>
</dbReference>
<evidence type="ECO:0000256" key="3">
    <source>
        <dbReference type="PROSITE-ProRule" id="PRU00176"/>
    </source>
</evidence>
<proteinExistence type="predicted"/>
<protein>
    <submittedName>
        <fullName evidence="5">CELF5 protein</fullName>
    </submittedName>
</protein>
<dbReference type="Gene3D" id="3.30.70.330">
    <property type="match status" value="3"/>
</dbReference>